<dbReference type="AlphaFoldDB" id="A0A9W7XV24"/>
<feature type="region of interest" description="Disordered" evidence="1">
    <location>
        <begin position="1"/>
        <end position="43"/>
    </location>
</feature>
<dbReference type="EMBL" id="JANBOJ010000760">
    <property type="protein sequence ID" value="KAJ1718635.1"/>
    <property type="molecule type" value="Genomic_DNA"/>
</dbReference>
<evidence type="ECO:0000256" key="1">
    <source>
        <dbReference type="SAM" id="MobiDB-lite"/>
    </source>
</evidence>
<evidence type="ECO:0000313" key="3">
    <source>
        <dbReference type="Proteomes" id="UP001149813"/>
    </source>
</evidence>
<proteinExistence type="predicted"/>
<feature type="compositionally biased region" description="Basic residues" evidence="1">
    <location>
        <begin position="1"/>
        <end position="14"/>
    </location>
</feature>
<feature type="compositionally biased region" description="Low complexity" evidence="1">
    <location>
        <begin position="15"/>
        <end position="34"/>
    </location>
</feature>
<accession>A0A9W7XV24</accession>
<name>A0A9W7XV24_9FUNG</name>
<gene>
    <name evidence="2" type="ORF">LPJ53_006408</name>
</gene>
<sequence length="84" mass="9321">MDRSRQYSRAKSSRSRSPTQRSNPPNSSSSSTASVRAHNNDQNKLRAQILKARLTKAPNLADLERQLQLQLQPAAEPPGRIVSV</sequence>
<organism evidence="2 3">
    <name type="scientific">Coemansia erecta</name>
    <dbReference type="NCBI Taxonomy" id="147472"/>
    <lineage>
        <taxon>Eukaryota</taxon>
        <taxon>Fungi</taxon>
        <taxon>Fungi incertae sedis</taxon>
        <taxon>Zoopagomycota</taxon>
        <taxon>Kickxellomycotina</taxon>
        <taxon>Kickxellomycetes</taxon>
        <taxon>Kickxellales</taxon>
        <taxon>Kickxellaceae</taxon>
        <taxon>Coemansia</taxon>
    </lineage>
</organism>
<feature type="non-terminal residue" evidence="2">
    <location>
        <position position="84"/>
    </location>
</feature>
<reference evidence="2" key="1">
    <citation type="submission" date="2022-07" db="EMBL/GenBank/DDBJ databases">
        <title>Phylogenomic reconstructions and comparative analyses of Kickxellomycotina fungi.</title>
        <authorList>
            <person name="Reynolds N.K."/>
            <person name="Stajich J.E."/>
            <person name="Barry K."/>
            <person name="Grigoriev I.V."/>
            <person name="Crous P."/>
            <person name="Smith M.E."/>
        </authorList>
    </citation>
    <scope>NUCLEOTIDE SEQUENCE</scope>
    <source>
        <strain evidence="2">NBRC 32514</strain>
    </source>
</reference>
<protein>
    <submittedName>
        <fullName evidence="2">Uncharacterized protein</fullName>
    </submittedName>
</protein>
<keyword evidence="3" id="KW-1185">Reference proteome</keyword>
<evidence type="ECO:0000313" key="2">
    <source>
        <dbReference type="EMBL" id="KAJ1718635.1"/>
    </source>
</evidence>
<dbReference type="Proteomes" id="UP001149813">
    <property type="component" value="Unassembled WGS sequence"/>
</dbReference>
<comment type="caution">
    <text evidence="2">The sequence shown here is derived from an EMBL/GenBank/DDBJ whole genome shotgun (WGS) entry which is preliminary data.</text>
</comment>